<dbReference type="GO" id="GO:0006355">
    <property type="term" value="P:regulation of DNA-templated transcription"/>
    <property type="evidence" value="ECO:0007669"/>
    <property type="project" value="InterPro"/>
</dbReference>
<evidence type="ECO:0000256" key="9">
    <source>
        <dbReference type="SAM" id="Coils"/>
    </source>
</evidence>
<dbReference type="PANTHER" id="PTHR43065:SF46">
    <property type="entry name" value="C4-DICARBOXYLATE TRANSPORT SENSOR PROTEIN DCTB"/>
    <property type="match status" value="1"/>
</dbReference>
<dbReference type="Pfam" id="PF00989">
    <property type="entry name" value="PAS"/>
    <property type="match status" value="1"/>
</dbReference>
<keyword evidence="3" id="KW-0597">Phosphoprotein</keyword>
<evidence type="ECO:0000256" key="3">
    <source>
        <dbReference type="ARBA" id="ARBA00022553"/>
    </source>
</evidence>
<proteinExistence type="predicted"/>
<keyword evidence="6" id="KW-0418">Kinase</keyword>
<dbReference type="NCBIfam" id="TIGR00229">
    <property type="entry name" value="sensory_box"/>
    <property type="match status" value="2"/>
</dbReference>
<dbReference type="Gene3D" id="3.30.565.10">
    <property type="entry name" value="Histidine kinase-like ATPase, C-terminal domain"/>
    <property type="match status" value="1"/>
</dbReference>
<dbReference type="EC" id="2.7.13.3" evidence="2"/>
<dbReference type="InterPro" id="IPR003661">
    <property type="entry name" value="HisK_dim/P_dom"/>
</dbReference>
<dbReference type="Proteomes" id="UP000093080">
    <property type="component" value="Unassembled WGS sequence"/>
</dbReference>
<dbReference type="GO" id="GO:0005524">
    <property type="term" value="F:ATP binding"/>
    <property type="evidence" value="ECO:0007669"/>
    <property type="project" value="UniProtKB-KW"/>
</dbReference>
<evidence type="ECO:0000256" key="4">
    <source>
        <dbReference type="ARBA" id="ARBA00022679"/>
    </source>
</evidence>
<keyword evidence="4" id="KW-0808">Transferase</keyword>
<feature type="domain" description="PAC" evidence="12">
    <location>
        <begin position="455"/>
        <end position="505"/>
    </location>
</feature>
<dbReference type="PANTHER" id="PTHR43065">
    <property type="entry name" value="SENSOR HISTIDINE KINASE"/>
    <property type="match status" value="1"/>
</dbReference>
<dbReference type="AlphaFoldDB" id="A0A1B9F3U6"/>
<dbReference type="STRING" id="1156395.DBT_1912"/>
<dbReference type="InterPro" id="IPR036890">
    <property type="entry name" value="HATPase_C_sf"/>
</dbReference>
<dbReference type="EMBL" id="MAGO01000010">
    <property type="protein sequence ID" value="OCC14598.1"/>
    <property type="molecule type" value="Genomic_DNA"/>
</dbReference>
<dbReference type="Gene3D" id="3.30.450.20">
    <property type="entry name" value="PAS domain"/>
    <property type="match status" value="4"/>
</dbReference>
<dbReference type="PROSITE" id="PS50112">
    <property type="entry name" value="PAS"/>
    <property type="match status" value="1"/>
</dbReference>
<reference evidence="13 14" key="1">
    <citation type="submission" date="2016-06" db="EMBL/GenBank/DDBJ databases">
        <title>Respiratory ammonification of nitrate coupled to the oxidation of elemental sulfur in deep-sea autotrophic thermophilic bacteria.</title>
        <authorList>
            <person name="Slobodkina G.B."/>
            <person name="Mardanov A.V."/>
            <person name="Ravin N.V."/>
            <person name="Frolova A.A."/>
            <person name="Viryasiv M.B."/>
            <person name="Chernyh N.A."/>
            <person name="Bonch-Osmolovskaya E.A."/>
            <person name="Slobodkin A.I."/>
        </authorList>
    </citation>
    <scope>NUCLEOTIDE SEQUENCE [LARGE SCALE GENOMIC DNA]</scope>
    <source>
        <strain evidence="13 14">S69</strain>
    </source>
</reference>
<dbReference type="PRINTS" id="PR00344">
    <property type="entry name" value="BCTRLSENSOR"/>
</dbReference>
<dbReference type="CDD" id="cd00130">
    <property type="entry name" value="PAS"/>
    <property type="match status" value="4"/>
</dbReference>
<evidence type="ECO:0000259" key="12">
    <source>
        <dbReference type="PROSITE" id="PS50113"/>
    </source>
</evidence>
<dbReference type="InterPro" id="IPR036097">
    <property type="entry name" value="HisK_dim/P_sf"/>
</dbReference>
<evidence type="ECO:0000259" key="11">
    <source>
        <dbReference type="PROSITE" id="PS50112"/>
    </source>
</evidence>
<dbReference type="InterPro" id="IPR013767">
    <property type="entry name" value="PAS_fold"/>
</dbReference>
<evidence type="ECO:0000256" key="8">
    <source>
        <dbReference type="ARBA" id="ARBA00023012"/>
    </source>
</evidence>
<dbReference type="InterPro" id="IPR000700">
    <property type="entry name" value="PAS-assoc_C"/>
</dbReference>
<evidence type="ECO:0000256" key="7">
    <source>
        <dbReference type="ARBA" id="ARBA00022840"/>
    </source>
</evidence>
<dbReference type="SUPFAM" id="SSF55785">
    <property type="entry name" value="PYP-like sensor domain (PAS domain)"/>
    <property type="match status" value="4"/>
</dbReference>
<dbReference type="PROSITE" id="PS50109">
    <property type="entry name" value="HIS_KIN"/>
    <property type="match status" value="1"/>
</dbReference>
<name>A0A1B9F3U6_9BACT</name>
<evidence type="ECO:0000313" key="14">
    <source>
        <dbReference type="Proteomes" id="UP000093080"/>
    </source>
</evidence>
<evidence type="ECO:0000256" key="6">
    <source>
        <dbReference type="ARBA" id="ARBA00022777"/>
    </source>
</evidence>
<feature type="domain" description="PAS" evidence="11">
    <location>
        <begin position="377"/>
        <end position="430"/>
    </location>
</feature>
<feature type="coiled-coil region" evidence="9">
    <location>
        <begin position="490"/>
        <end position="519"/>
    </location>
</feature>
<evidence type="ECO:0000256" key="2">
    <source>
        <dbReference type="ARBA" id="ARBA00012438"/>
    </source>
</evidence>
<sequence length="757" mass="85557">MSNTALSAFINKVSRTLDLLFDPIFIIDPDLKIVWANKATKNLVVTEDDALYGTFCHEAIHGKETPIDTCLAKTCIEKKEHRAFTIYEPKLGGWFNINISPIFDDHDNIIGAIHIAHDINALKRYQEELKETREILSTIIESSPDLICFKDRNGRLIEANKAYLDAFELSHIHYKGKKTTELAQLSPLPKIIFDRCEQLDQEALSMETPLHTVERFDPPGRAERVLDVLKIPLFNPDGSPKGLIVIGRDITELESEHRAIKELSKRQQAILDHAPVGIVFLSPDKDTIFVNKKVIELFFINEGNLEDLHGLEGQLYPVPEIGQTVVREKIIQRPDGSRFWARITGALVDPKEPQKGTIWIIEDIEREKALLEELKRNEYTFRSITELASDAIVLIDSFGKITFWNTAAQKIFGYSKEEAIGKDLHLLLGPVKVHKNIKDAPINFKINYDTKLIKRLSQFSVQTKEGKKITVELSLSIINLGGNRYALGLIRDVTERLKAEEEKRRLNEKAQKMQFLDSLSILARGIAHDFNNLLMGISGFADLILMDSCVPEKIKGYAKKIHEAVKTASSLTQTMLAYTGEQCFIRRPVDVRKLIMDMGPTIRTQIPKTADFKIDLPDKLPMIEGDPIQLTRAVNNLVINAAESLDNGKGSVELKVYVTRLTQKDIMAHDCIASSEAEPGWYLCISCTDTGKGMDEQTIKRIFEPFYTTKFFGRGLGLTLVLGVVKAHKGAIQIKSRPKYGSCFRLFFPFSSKIFYS</sequence>
<evidence type="ECO:0000256" key="1">
    <source>
        <dbReference type="ARBA" id="ARBA00000085"/>
    </source>
</evidence>
<feature type="domain" description="PAC" evidence="12">
    <location>
        <begin position="77"/>
        <end position="131"/>
    </location>
</feature>
<protein>
    <recommendedName>
        <fullName evidence="2">histidine kinase</fullName>
        <ecNumber evidence="2">2.7.13.3</ecNumber>
    </recommendedName>
</protein>
<dbReference type="SUPFAM" id="SSF47384">
    <property type="entry name" value="Homodimeric domain of signal transducing histidine kinase"/>
    <property type="match status" value="1"/>
</dbReference>
<dbReference type="InterPro" id="IPR035965">
    <property type="entry name" value="PAS-like_dom_sf"/>
</dbReference>
<dbReference type="Pfam" id="PF08448">
    <property type="entry name" value="PAS_4"/>
    <property type="match status" value="2"/>
</dbReference>
<accession>A0A1B9F3U6</accession>
<dbReference type="InterPro" id="IPR000014">
    <property type="entry name" value="PAS"/>
</dbReference>
<dbReference type="Pfam" id="PF13426">
    <property type="entry name" value="PAS_9"/>
    <property type="match status" value="1"/>
</dbReference>
<keyword evidence="7" id="KW-0067">ATP-binding</keyword>
<dbReference type="PROSITE" id="PS50113">
    <property type="entry name" value="PAC"/>
    <property type="match status" value="3"/>
</dbReference>
<dbReference type="InterPro" id="IPR003594">
    <property type="entry name" value="HATPase_dom"/>
</dbReference>
<evidence type="ECO:0000313" key="13">
    <source>
        <dbReference type="EMBL" id="OCC14598.1"/>
    </source>
</evidence>
<dbReference type="SMART" id="SM00388">
    <property type="entry name" value="HisKA"/>
    <property type="match status" value="1"/>
</dbReference>
<evidence type="ECO:0000256" key="5">
    <source>
        <dbReference type="ARBA" id="ARBA00022741"/>
    </source>
</evidence>
<keyword evidence="5" id="KW-0547">Nucleotide-binding</keyword>
<dbReference type="Pfam" id="PF02518">
    <property type="entry name" value="HATPase_c"/>
    <property type="match status" value="1"/>
</dbReference>
<comment type="caution">
    <text evidence="13">The sequence shown here is derived from an EMBL/GenBank/DDBJ whole genome shotgun (WGS) entry which is preliminary data.</text>
</comment>
<dbReference type="InterPro" id="IPR013656">
    <property type="entry name" value="PAS_4"/>
</dbReference>
<dbReference type="SUPFAM" id="SSF55874">
    <property type="entry name" value="ATPase domain of HSP90 chaperone/DNA topoisomerase II/histidine kinase"/>
    <property type="match status" value="1"/>
</dbReference>
<feature type="domain" description="Histidine kinase" evidence="10">
    <location>
        <begin position="525"/>
        <end position="752"/>
    </location>
</feature>
<feature type="domain" description="PAC" evidence="12">
    <location>
        <begin position="324"/>
        <end position="376"/>
    </location>
</feature>
<keyword evidence="9" id="KW-0175">Coiled coil</keyword>
<dbReference type="InterPro" id="IPR001610">
    <property type="entry name" value="PAC"/>
</dbReference>
<organism evidence="13 14">
    <name type="scientific">Dissulfuribacter thermophilus</name>
    <dbReference type="NCBI Taxonomy" id="1156395"/>
    <lineage>
        <taxon>Bacteria</taxon>
        <taxon>Pseudomonadati</taxon>
        <taxon>Thermodesulfobacteriota</taxon>
        <taxon>Dissulfuribacteria</taxon>
        <taxon>Dissulfuribacterales</taxon>
        <taxon>Dissulfuribacteraceae</taxon>
        <taxon>Dissulfuribacter</taxon>
    </lineage>
</organism>
<keyword evidence="14" id="KW-1185">Reference proteome</keyword>
<dbReference type="GO" id="GO:0000155">
    <property type="term" value="F:phosphorelay sensor kinase activity"/>
    <property type="evidence" value="ECO:0007669"/>
    <property type="project" value="InterPro"/>
</dbReference>
<dbReference type="InterPro" id="IPR005467">
    <property type="entry name" value="His_kinase_dom"/>
</dbReference>
<dbReference type="SMART" id="SM00091">
    <property type="entry name" value="PAS"/>
    <property type="match status" value="4"/>
</dbReference>
<evidence type="ECO:0000259" key="10">
    <source>
        <dbReference type="PROSITE" id="PS50109"/>
    </source>
</evidence>
<dbReference type="SMART" id="SM00387">
    <property type="entry name" value="HATPase_c"/>
    <property type="match status" value="1"/>
</dbReference>
<dbReference type="SMART" id="SM00086">
    <property type="entry name" value="PAC"/>
    <property type="match status" value="3"/>
</dbReference>
<keyword evidence="8" id="KW-0902">Two-component regulatory system</keyword>
<dbReference type="Gene3D" id="1.10.287.130">
    <property type="match status" value="1"/>
</dbReference>
<gene>
    <name evidence="13" type="ORF">DBT_1912</name>
</gene>
<dbReference type="Pfam" id="PF00512">
    <property type="entry name" value="HisKA"/>
    <property type="match status" value="1"/>
</dbReference>
<comment type="catalytic activity">
    <reaction evidence="1">
        <text>ATP + protein L-histidine = ADP + protein N-phospho-L-histidine.</text>
        <dbReference type="EC" id="2.7.13.3"/>
    </reaction>
</comment>
<dbReference type="InterPro" id="IPR004358">
    <property type="entry name" value="Sig_transdc_His_kin-like_C"/>
</dbReference>